<proteinExistence type="predicted"/>
<feature type="transmembrane region" description="Helical" evidence="2">
    <location>
        <begin position="19"/>
        <end position="34"/>
    </location>
</feature>
<evidence type="ECO:0000256" key="1">
    <source>
        <dbReference type="SAM" id="MobiDB-lite"/>
    </source>
</evidence>
<feature type="compositionally biased region" description="Pro residues" evidence="1">
    <location>
        <begin position="204"/>
        <end position="228"/>
    </location>
</feature>
<dbReference type="AlphaFoldDB" id="A0AAW0MZC2"/>
<name>A0AAW0MZC2_9GOBI</name>
<feature type="compositionally biased region" description="Low complexity" evidence="1">
    <location>
        <begin position="261"/>
        <end position="294"/>
    </location>
</feature>
<dbReference type="EMBL" id="JBBPFD010000019">
    <property type="protein sequence ID" value="KAK7885975.1"/>
    <property type="molecule type" value="Genomic_DNA"/>
</dbReference>
<keyword evidence="2" id="KW-1133">Transmembrane helix</keyword>
<accession>A0AAW0MZC2</accession>
<feature type="transmembrane region" description="Helical" evidence="2">
    <location>
        <begin position="117"/>
        <end position="136"/>
    </location>
</feature>
<reference evidence="4" key="1">
    <citation type="submission" date="2024-04" db="EMBL/GenBank/DDBJ databases">
        <title>Salinicola lusitanus LLJ914,a marine bacterium isolated from the Okinawa Trough.</title>
        <authorList>
            <person name="Li J."/>
        </authorList>
    </citation>
    <scope>NUCLEOTIDE SEQUENCE [LARGE SCALE GENOMIC DNA]</scope>
</reference>
<protein>
    <submittedName>
        <fullName evidence="3">Uncharacterized protein</fullName>
    </submittedName>
</protein>
<feature type="region of interest" description="Disordered" evidence="1">
    <location>
        <begin position="198"/>
        <end position="301"/>
    </location>
</feature>
<comment type="caution">
    <text evidence="3">The sequence shown here is derived from an EMBL/GenBank/DDBJ whole genome shotgun (WGS) entry which is preliminary data.</text>
</comment>
<evidence type="ECO:0000313" key="3">
    <source>
        <dbReference type="EMBL" id="KAK7885975.1"/>
    </source>
</evidence>
<evidence type="ECO:0000256" key="2">
    <source>
        <dbReference type="SAM" id="Phobius"/>
    </source>
</evidence>
<keyword evidence="2" id="KW-0472">Membrane</keyword>
<gene>
    <name evidence="3" type="ORF">WMY93_025596</name>
</gene>
<keyword evidence="2" id="KW-0812">Transmembrane</keyword>
<evidence type="ECO:0000313" key="4">
    <source>
        <dbReference type="Proteomes" id="UP001460270"/>
    </source>
</evidence>
<dbReference type="Proteomes" id="UP001460270">
    <property type="component" value="Unassembled WGS sequence"/>
</dbReference>
<keyword evidence="4" id="KW-1185">Reference proteome</keyword>
<feature type="transmembrane region" description="Helical" evidence="2">
    <location>
        <begin position="46"/>
        <end position="63"/>
    </location>
</feature>
<organism evidence="3 4">
    <name type="scientific">Mugilogobius chulae</name>
    <name type="common">yellowstripe goby</name>
    <dbReference type="NCBI Taxonomy" id="88201"/>
    <lineage>
        <taxon>Eukaryota</taxon>
        <taxon>Metazoa</taxon>
        <taxon>Chordata</taxon>
        <taxon>Craniata</taxon>
        <taxon>Vertebrata</taxon>
        <taxon>Euteleostomi</taxon>
        <taxon>Actinopterygii</taxon>
        <taxon>Neopterygii</taxon>
        <taxon>Teleostei</taxon>
        <taxon>Neoteleostei</taxon>
        <taxon>Acanthomorphata</taxon>
        <taxon>Gobiaria</taxon>
        <taxon>Gobiiformes</taxon>
        <taxon>Gobioidei</taxon>
        <taxon>Gobiidae</taxon>
        <taxon>Gobionellinae</taxon>
        <taxon>Mugilogobius</taxon>
    </lineage>
</organism>
<sequence>MERYHDVVGQLISYFKRRINLYAVVILIFSYHFLFEKDLPCTCRDLTRDCTLCLLLLCVFAFVQCDYCKLYVAHLSFIDGDWSVCCSDHSHHNISCKNESQWTDEERAIVRGIKDKFRIIGLFGLFGLFTFAFLASCVHNNSKQMREGDWLQIVLEEEEKTVSDELSKKAKEQMKEKLAILMNGRELANYFTVGDEVIREPDPEPQPGPNPEPQPEPDPEPQPGPHPEPQPEPHPEPQPEPDPEPPSESISGSVHIPIPNSSTDSSSETPSVHSSDSDTSSSEPPSEISSDTTPLIDKKKE</sequence>